<dbReference type="HOGENOM" id="CLU_3048635_0_0_9"/>
<dbReference type="EMBL" id="CP002644">
    <property type="protein sequence ID" value="AER18815.1"/>
    <property type="molecule type" value="Genomic_DNA"/>
</dbReference>
<dbReference type="AlphaFoldDB" id="G7SFA7"/>
<reference evidence="1 2" key="1">
    <citation type="journal article" date="2011" name="BMC Genomics">
        <title>Comparative Genomic Analysis of Streptococcus suis reveals significant genomic diversity among different serotypes.</title>
        <authorList>
            <person name="Zhang A."/>
            <person name="Yang M."/>
            <person name="Hu P."/>
            <person name="Wu J."/>
            <person name="Chen B."/>
            <person name="Hua Y."/>
            <person name="Yu J."/>
            <person name="Chen H."/>
            <person name="Xiao J."/>
            <person name="Jin M."/>
        </authorList>
    </citation>
    <scope>NUCLEOTIDE SEQUENCE [LARGE SCALE GENOMIC DNA]</scope>
    <source>
        <strain evidence="1">D12</strain>
    </source>
</reference>
<organism evidence="1 2">
    <name type="scientific">Streptococcus suis D12</name>
    <dbReference type="NCBI Taxonomy" id="1004952"/>
    <lineage>
        <taxon>Bacteria</taxon>
        <taxon>Bacillati</taxon>
        <taxon>Bacillota</taxon>
        <taxon>Bacilli</taxon>
        <taxon>Lactobacillales</taxon>
        <taxon>Streptococcaceae</taxon>
        <taxon>Streptococcus</taxon>
    </lineage>
</organism>
<evidence type="ECO:0000313" key="2">
    <source>
        <dbReference type="Proteomes" id="UP000008845"/>
    </source>
</evidence>
<evidence type="ECO:0000313" key="1">
    <source>
        <dbReference type="EMBL" id="AER18815.1"/>
    </source>
</evidence>
<dbReference type="KEGG" id="ssk:SSUD12_0490"/>
<name>G7SFA7_STRSU</name>
<accession>G7SFA7</accession>
<protein>
    <submittedName>
        <fullName evidence="1">Uncharacterized protein</fullName>
    </submittedName>
</protein>
<gene>
    <name evidence="1" type="ORF">SSUD12_0490</name>
</gene>
<dbReference type="Proteomes" id="UP000008845">
    <property type="component" value="Chromosome"/>
</dbReference>
<sequence>MENIFAIKNKILDFPFLEEVNEDTTINNCNILLNMIGCKALKLSTLGLFPRVLF</sequence>
<proteinExistence type="predicted"/>